<protein>
    <submittedName>
        <fullName evidence="2">Uncharacterized protein</fullName>
    </submittedName>
</protein>
<sequence length="66" mass="8257">MRKTKRFRKVVKWDTFKWSNNNPTFRDNHFLFISFLFMIPIVGQILWILCLYFALGYRQVYYKEVK</sequence>
<dbReference type="EMBL" id="LAZR01039041">
    <property type="protein sequence ID" value="KKL17989.1"/>
    <property type="molecule type" value="Genomic_DNA"/>
</dbReference>
<keyword evidence="1" id="KW-0472">Membrane</keyword>
<gene>
    <name evidence="2" type="ORF">LCGC14_2479980</name>
</gene>
<reference evidence="2" key="1">
    <citation type="journal article" date="2015" name="Nature">
        <title>Complex archaea that bridge the gap between prokaryotes and eukaryotes.</title>
        <authorList>
            <person name="Spang A."/>
            <person name="Saw J.H."/>
            <person name="Jorgensen S.L."/>
            <person name="Zaremba-Niedzwiedzka K."/>
            <person name="Martijn J."/>
            <person name="Lind A.E."/>
            <person name="van Eijk R."/>
            <person name="Schleper C."/>
            <person name="Guy L."/>
            <person name="Ettema T.J."/>
        </authorList>
    </citation>
    <scope>NUCLEOTIDE SEQUENCE</scope>
</reference>
<organism evidence="2">
    <name type="scientific">marine sediment metagenome</name>
    <dbReference type="NCBI Taxonomy" id="412755"/>
    <lineage>
        <taxon>unclassified sequences</taxon>
        <taxon>metagenomes</taxon>
        <taxon>ecological metagenomes</taxon>
    </lineage>
</organism>
<name>A0A0F9B7V6_9ZZZZ</name>
<comment type="caution">
    <text evidence="2">The sequence shown here is derived from an EMBL/GenBank/DDBJ whole genome shotgun (WGS) entry which is preliminary data.</text>
</comment>
<evidence type="ECO:0000256" key="1">
    <source>
        <dbReference type="SAM" id="Phobius"/>
    </source>
</evidence>
<accession>A0A0F9B7V6</accession>
<dbReference type="AlphaFoldDB" id="A0A0F9B7V6"/>
<proteinExistence type="predicted"/>
<keyword evidence="1" id="KW-0812">Transmembrane</keyword>
<evidence type="ECO:0000313" key="2">
    <source>
        <dbReference type="EMBL" id="KKL17989.1"/>
    </source>
</evidence>
<feature type="transmembrane region" description="Helical" evidence="1">
    <location>
        <begin position="30"/>
        <end position="55"/>
    </location>
</feature>
<keyword evidence="1" id="KW-1133">Transmembrane helix</keyword>